<dbReference type="InterPro" id="IPR016177">
    <property type="entry name" value="DNA-bd_dom_sf"/>
</dbReference>
<accession>A0A6J5NB09</accession>
<evidence type="ECO:0000313" key="2">
    <source>
        <dbReference type="EMBL" id="CAB4155196.1"/>
    </source>
</evidence>
<dbReference type="GO" id="GO:0004519">
    <property type="term" value="F:endonuclease activity"/>
    <property type="evidence" value="ECO:0007669"/>
    <property type="project" value="UniProtKB-KW"/>
</dbReference>
<dbReference type="SUPFAM" id="SSF54060">
    <property type="entry name" value="His-Me finger endonucleases"/>
    <property type="match status" value="1"/>
</dbReference>
<organism evidence="2">
    <name type="scientific">uncultured Caudovirales phage</name>
    <dbReference type="NCBI Taxonomy" id="2100421"/>
    <lineage>
        <taxon>Viruses</taxon>
        <taxon>Duplodnaviria</taxon>
        <taxon>Heunggongvirae</taxon>
        <taxon>Uroviricota</taxon>
        <taxon>Caudoviricetes</taxon>
        <taxon>Peduoviridae</taxon>
        <taxon>Maltschvirus</taxon>
        <taxon>Maltschvirus maltsch</taxon>
    </lineage>
</organism>
<evidence type="ECO:0000259" key="1">
    <source>
        <dbReference type="Pfam" id="PF13392"/>
    </source>
</evidence>
<gene>
    <name evidence="2" type="ORF">UFOVP649_101</name>
</gene>
<dbReference type="InterPro" id="IPR044925">
    <property type="entry name" value="His-Me_finger_sf"/>
</dbReference>
<dbReference type="Pfam" id="PF13392">
    <property type="entry name" value="HNH_3"/>
    <property type="match status" value="1"/>
</dbReference>
<dbReference type="InterPro" id="IPR003615">
    <property type="entry name" value="HNH_nuc"/>
</dbReference>
<dbReference type="GO" id="GO:0003677">
    <property type="term" value="F:DNA binding"/>
    <property type="evidence" value="ECO:0007669"/>
    <property type="project" value="InterPro"/>
</dbReference>
<protein>
    <submittedName>
        <fullName evidence="2">Putative NHN endonuclease</fullName>
    </submittedName>
</protein>
<feature type="domain" description="HNH nuclease" evidence="1">
    <location>
        <begin position="55"/>
        <end position="96"/>
    </location>
</feature>
<dbReference type="SUPFAM" id="SSF54171">
    <property type="entry name" value="DNA-binding domain"/>
    <property type="match status" value="1"/>
</dbReference>
<dbReference type="Gene3D" id="3.90.75.20">
    <property type="match status" value="1"/>
</dbReference>
<keyword evidence="2" id="KW-0378">Hydrolase</keyword>
<sequence length="160" mass="18314">MKTNDLAADLLHELFEYRDGKLYWKQPGKSRQMGKPAGSVIGDGYACIRIKYKLYRVHRLVWVMYGNEPVPYIDHINGDKLDNRIENLRAATHSQNCMNRCQRSDNKSGVKGVRLKKGKWYGSIVLNGKTHSAGYFIEKEDAAVAVDKLRKELHGEFARS</sequence>
<name>A0A6J5NB09_9CAUD</name>
<proteinExistence type="predicted"/>
<keyword evidence="2" id="KW-0540">Nuclease</keyword>
<dbReference type="EMBL" id="LR796624">
    <property type="protein sequence ID" value="CAB4155196.1"/>
    <property type="molecule type" value="Genomic_DNA"/>
</dbReference>
<reference evidence="2" key="1">
    <citation type="submission" date="2020-04" db="EMBL/GenBank/DDBJ databases">
        <authorList>
            <person name="Chiriac C."/>
            <person name="Salcher M."/>
            <person name="Ghai R."/>
            <person name="Kavagutti S V."/>
        </authorList>
    </citation>
    <scope>NUCLEOTIDE SEQUENCE</scope>
</reference>
<keyword evidence="2" id="KW-0255">Endonuclease</keyword>